<dbReference type="EMBL" id="CP142726">
    <property type="protein sequence ID" value="WUR02351.1"/>
    <property type="molecule type" value="Genomic_DNA"/>
</dbReference>
<keyword evidence="3 4" id="KW-0413">Isomerase</keyword>
<dbReference type="GO" id="GO:0006094">
    <property type="term" value="P:gluconeogenesis"/>
    <property type="evidence" value="ECO:0007669"/>
    <property type="project" value="UniProtKB-KW"/>
</dbReference>
<comment type="subunit">
    <text evidence="2">Homodimer.</text>
</comment>
<dbReference type="GO" id="GO:0004807">
    <property type="term" value="F:triose-phosphate isomerase activity"/>
    <property type="evidence" value="ECO:0007669"/>
    <property type="project" value="UniProtKB-EC"/>
</dbReference>
<keyword evidence="4" id="KW-0324">Glycolysis</keyword>
<dbReference type="EC" id="5.3.1.1" evidence="4"/>
<dbReference type="PROSITE" id="PS00171">
    <property type="entry name" value="TIM_1"/>
    <property type="match status" value="1"/>
</dbReference>
<proteinExistence type="inferred from homology"/>
<dbReference type="PANTHER" id="PTHR21139">
    <property type="entry name" value="TRIOSEPHOSPHATE ISOMERASE"/>
    <property type="match status" value="1"/>
</dbReference>
<organism evidence="5 6">
    <name type="scientific">Vairimorpha necatrix</name>
    <dbReference type="NCBI Taxonomy" id="6039"/>
    <lineage>
        <taxon>Eukaryota</taxon>
        <taxon>Fungi</taxon>
        <taxon>Fungi incertae sedis</taxon>
        <taxon>Microsporidia</taxon>
        <taxon>Nosematidae</taxon>
        <taxon>Vairimorpha</taxon>
    </lineage>
</organism>
<name>A0AAX4J8U5_9MICR</name>
<comment type="catalytic activity">
    <reaction evidence="4">
        <text>D-glyceraldehyde 3-phosphate = dihydroxyacetone phosphate</text>
        <dbReference type="Rhea" id="RHEA:18585"/>
        <dbReference type="ChEBI" id="CHEBI:57642"/>
        <dbReference type="ChEBI" id="CHEBI:59776"/>
        <dbReference type="EC" id="5.3.1.1"/>
    </reaction>
</comment>
<accession>A0AAX4J8U5</accession>
<evidence type="ECO:0000256" key="4">
    <source>
        <dbReference type="RuleBase" id="RU363013"/>
    </source>
</evidence>
<evidence type="ECO:0000256" key="2">
    <source>
        <dbReference type="ARBA" id="ARBA00011738"/>
    </source>
</evidence>
<dbReference type="Proteomes" id="UP001334084">
    <property type="component" value="Chromosome 1"/>
</dbReference>
<dbReference type="Pfam" id="PF00121">
    <property type="entry name" value="TIM"/>
    <property type="match status" value="1"/>
</dbReference>
<gene>
    <name evidence="5" type="ORF">VNE69_01289</name>
</gene>
<dbReference type="InterPro" id="IPR000652">
    <property type="entry name" value="Triosephosphate_isomerase"/>
</dbReference>
<evidence type="ECO:0000313" key="5">
    <source>
        <dbReference type="EMBL" id="WUR02351.1"/>
    </source>
</evidence>
<comment type="similarity">
    <text evidence="1 4">Belongs to the triosephosphate isomerase family.</text>
</comment>
<dbReference type="NCBIfam" id="TIGR00419">
    <property type="entry name" value="tim"/>
    <property type="match status" value="1"/>
</dbReference>
<evidence type="ECO:0000256" key="1">
    <source>
        <dbReference type="ARBA" id="ARBA00007422"/>
    </source>
</evidence>
<dbReference type="GeneID" id="90540153"/>
<comment type="pathway">
    <text evidence="4">Carbohydrate biosynthesis; gluconeogenesis.</text>
</comment>
<dbReference type="PANTHER" id="PTHR21139:SF42">
    <property type="entry name" value="TRIOSEPHOSPHATE ISOMERASE"/>
    <property type="match status" value="1"/>
</dbReference>
<evidence type="ECO:0000313" key="6">
    <source>
        <dbReference type="Proteomes" id="UP001334084"/>
    </source>
</evidence>
<dbReference type="GO" id="GO:0019563">
    <property type="term" value="P:glycerol catabolic process"/>
    <property type="evidence" value="ECO:0007669"/>
    <property type="project" value="TreeGrafter"/>
</dbReference>
<dbReference type="CDD" id="cd00311">
    <property type="entry name" value="TIM"/>
    <property type="match status" value="1"/>
</dbReference>
<dbReference type="InterPro" id="IPR035990">
    <property type="entry name" value="TIM_sf"/>
</dbReference>
<keyword evidence="6" id="KW-1185">Reference proteome</keyword>
<dbReference type="InterPro" id="IPR013785">
    <property type="entry name" value="Aldolase_TIM"/>
</dbReference>
<dbReference type="InterPro" id="IPR020861">
    <property type="entry name" value="Triosephosphate_isomerase_AS"/>
</dbReference>
<dbReference type="GO" id="GO:0005829">
    <property type="term" value="C:cytosol"/>
    <property type="evidence" value="ECO:0007669"/>
    <property type="project" value="TreeGrafter"/>
</dbReference>
<protein>
    <recommendedName>
        <fullName evidence="4">Triosephosphate isomerase</fullName>
        <ecNumber evidence="4">5.3.1.1</ecNumber>
    </recommendedName>
</protein>
<dbReference type="KEGG" id="vnx:VNE69_01289"/>
<dbReference type="PROSITE" id="PS51440">
    <property type="entry name" value="TIM_2"/>
    <property type="match status" value="1"/>
</dbReference>
<keyword evidence="4" id="KW-0312">Gluconeogenesis</keyword>
<dbReference type="SUPFAM" id="SSF51351">
    <property type="entry name" value="Triosephosphate isomerase (TIM)"/>
    <property type="match status" value="1"/>
</dbReference>
<dbReference type="GO" id="GO:0006096">
    <property type="term" value="P:glycolytic process"/>
    <property type="evidence" value="ECO:0007669"/>
    <property type="project" value="UniProtKB-KW"/>
</dbReference>
<dbReference type="AlphaFoldDB" id="A0AAX4J8U5"/>
<reference evidence="5" key="1">
    <citation type="journal article" date="2024" name="BMC Genomics">
        <title>Functional annotation of a divergent genome using sequence and structure-based similarity.</title>
        <authorList>
            <person name="Svedberg D."/>
            <person name="Winiger R.R."/>
            <person name="Berg A."/>
            <person name="Sharma H."/>
            <person name="Tellgren-Roth C."/>
            <person name="Debrunner-Vossbrinck B.A."/>
            <person name="Vossbrinck C.R."/>
            <person name="Barandun J."/>
        </authorList>
    </citation>
    <scope>NUCLEOTIDE SEQUENCE</scope>
    <source>
        <strain evidence="5">Illinois isolate</strain>
    </source>
</reference>
<sequence length="237" mass="26872">MKPIIIGNWKANKNFTLFNKIPSTFDNIEISIALPYVFIPQTINYNKSHISIAAQDCSKFDKGAYTGEIPAIFLKENHVKYVIIGHSERRIYLKEDSNQLTAKIKNALNAGLRVIYCIGETSTERNTGDYLKVLYNQFFSVIGKDIEIDIAYEPVWSIGTGIFPKIEEIKEVVEQIKKWSNGINVKGRIIFGGSVSYEYIDSINDIKEIDGLLIGGMSLKDEFIDICEKFNNLKANK</sequence>
<dbReference type="Gene3D" id="3.20.20.70">
    <property type="entry name" value="Aldolase class I"/>
    <property type="match status" value="1"/>
</dbReference>
<comment type="pathway">
    <text evidence="4">Carbohydrate degradation; glycolysis; D-glyceraldehyde 3-phosphate from glycerone phosphate: step 1/1.</text>
</comment>
<evidence type="ECO:0000256" key="3">
    <source>
        <dbReference type="ARBA" id="ARBA00023235"/>
    </source>
</evidence>
<dbReference type="RefSeq" id="XP_065328496.1">
    <property type="nucleotide sequence ID" value="XM_065472424.1"/>
</dbReference>
<dbReference type="GO" id="GO:0046166">
    <property type="term" value="P:glyceraldehyde-3-phosphate biosynthetic process"/>
    <property type="evidence" value="ECO:0007669"/>
    <property type="project" value="TreeGrafter"/>
</dbReference>